<reference evidence="1" key="1">
    <citation type="submission" date="2006-10" db="EMBL/GenBank/DDBJ databases">
        <authorList>
            <person name="Amadeo P."/>
            <person name="Zhao Q."/>
            <person name="Wortman J."/>
            <person name="Fraser-Liggett C."/>
            <person name="Carlton J."/>
        </authorList>
    </citation>
    <scope>NUCLEOTIDE SEQUENCE</scope>
    <source>
        <strain evidence="1">G3</strain>
    </source>
</reference>
<dbReference type="VEuPathDB" id="TrichDB:TVAG_078500"/>
<dbReference type="KEGG" id="tva:4752905"/>
<dbReference type="VEuPathDB" id="TrichDB:TVAGG3_0462400"/>
<name>A2FIU6_TRIV3</name>
<dbReference type="AlphaFoldDB" id="A2FIU6"/>
<gene>
    <name evidence="1" type="ORF">TVAG_078500</name>
</gene>
<reference evidence="1" key="2">
    <citation type="journal article" date="2007" name="Science">
        <title>Draft genome sequence of the sexually transmitted pathogen Trichomonas vaginalis.</title>
        <authorList>
            <person name="Carlton J.M."/>
            <person name="Hirt R.P."/>
            <person name="Silva J.C."/>
            <person name="Delcher A.L."/>
            <person name="Schatz M."/>
            <person name="Zhao Q."/>
            <person name="Wortman J.R."/>
            <person name="Bidwell S.L."/>
            <person name="Alsmark U.C.M."/>
            <person name="Besteiro S."/>
            <person name="Sicheritz-Ponten T."/>
            <person name="Noel C.J."/>
            <person name="Dacks J.B."/>
            <person name="Foster P.G."/>
            <person name="Simillion C."/>
            <person name="Van de Peer Y."/>
            <person name="Miranda-Saavedra D."/>
            <person name="Barton G.J."/>
            <person name="Westrop G.D."/>
            <person name="Mueller S."/>
            <person name="Dessi D."/>
            <person name="Fiori P.L."/>
            <person name="Ren Q."/>
            <person name="Paulsen I."/>
            <person name="Zhang H."/>
            <person name="Bastida-Corcuera F.D."/>
            <person name="Simoes-Barbosa A."/>
            <person name="Brown M.T."/>
            <person name="Hayes R.D."/>
            <person name="Mukherjee M."/>
            <person name="Okumura C.Y."/>
            <person name="Schneider R."/>
            <person name="Smith A.J."/>
            <person name="Vanacova S."/>
            <person name="Villalvazo M."/>
            <person name="Haas B.J."/>
            <person name="Pertea M."/>
            <person name="Feldblyum T.V."/>
            <person name="Utterback T.R."/>
            <person name="Shu C.L."/>
            <person name="Osoegawa K."/>
            <person name="de Jong P.J."/>
            <person name="Hrdy I."/>
            <person name="Horvathova L."/>
            <person name="Zubacova Z."/>
            <person name="Dolezal P."/>
            <person name="Malik S.B."/>
            <person name="Logsdon J.M. Jr."/>
            <person name="Henze K."/>
            <person name="Gupta A."/>
            <person name="Wang C.C."/>
            <person name="Dunne R.L."/>
            <person name="Upcroft J.A."/>
            <person name="Upcroft P."/>
            <person name="White O."/>
            <person name="Salzberg S.L."/>
            <person name="Tang P."/>
            <person name="Chiu C.-H."/>
            <person name="Lee Y.-S."/>
            <person name="Embley T.M."/>
            <person name="Coombs G.H."/>
            <person name="Mottram J.C."/>
            <person name="Tachezy J."/>
            <person name="Fraser-Liggett C.M."/>
            <person name="Johnson P.J."/>
        </authorList>
    </citation>
    <scope>NUCLEOTIDE SEQUENCE [LARGE SCALE GENOMIC DNA]</scope>
    <source>
        <strain evidence="1">G3</strain>
    </source>
</reference>
<keyword evidence="2" id="KW-1185">Reference proteome</keyword>
<dbReference type="Gene3D" id="2.60.120.260">
    <property type="entry name" value="Galactose-binding domain-like"/>
    <property type="match status" value="1"/>
</dbReference>
<dbReference type="InterPro" id="IPR008979">
    <property type="entry name" value="Galactose-bd-like_sf"/>
</dbReference>
<proteinExistence type="predicted"/>
<evidence type="ECO:0000313" key="2">
    <source>
        <dbReference type="Proteomes" id="UP000001542"/>
    </source>
</evidence>
<dbReference type="EMBL" id="DS113820">
    <property type="protein sequence ID" value="EAX95161.1"/>
    <property type="molecule type" value="Genomic_DNA"/>
</dbReference>
<protein>
    <recommendedName>
        <fullName evidence="3">F5/8 type C domain-containing protein</fullName>
    </recommendedName>
</protein>
<organism evidence="1 2">
    <name type="scientific">Trichomonas vaginalis (strain ATCC PRA-98 / G3)</name>
    <dbReference type="NCBI Taxonomy" id="412133"/>
    <lineage>
        <taxon>Eukaryota</taxon>
        <taxon>Metamonada</taxon>
        <taxon>Parabasalia</taxon>
        <taxon>Trichomonadida</taxon>
        <taxon>Trichomonadidae</taxon>
        <taxon>Trichomonas</taxon>
    </lineage>
</organism>
<sequence length="222" mass="25611">MISLCFLAVAESVEIKGIFSKVYDDKIIMIDVSGSSRQHINGSSVLTKPEYAIYPWNKEYDWCSNCYYQYSSHPWISFSLKGKKFKINGYFIRCGCCYTRCCCEDEKYGCFDCCTYSWALQISDNNQTWTDAHKIEKDESMKRCNEKSYDLGKTYTAKYVRLIQLQPCPGYPPAISINRFELFGEVVSDDSLNEENFVSYHDDDEDVSIIGHISKNGNVQLN</sequence>
<dbReference type="Proteomes" id="UP000001542">
    <property type="component" value="Unassembled WGS sequence"/>
</dbReference>
<evidence type="ECO:0000313" key="1">
    <source>
        <dbReference type="EMBL" id="EAX95161.1"/>
    </source>
</evidence>
<dbReference type="SUPFAM" id="SSF49785">
    <property type="entry name" value="Galactose-binding domain-like"/>
    <property type="match status" value="1"/>
</dbReference>
<accession>A2FIU6</accession>
<dbReference type="RefSeq" id="XP_001308091.1">
    <property type="nucleotide sequence ID" value="XM_001308090.1"/>
</dbReference>
<dbReference type="InParanoid" id="A2FIU6"/>
<evidence type="ECO:0008006" key="3">
    <source>
        <dbReference type="Google" id="ProtNLM"/>
    </source>
</evidence>